<dbReference type="OrthoDB" id="1374389at2"/>
<organism evidence="1 2">
    <name type="scientific">Capnocytophaga gingivalis</name>
    <dbReference type="NCBI Taxonomy" id="1017"/>
    <lineage>
        <taxon>Bacteria</taxon>
        <taxon>Pseudomonadati</taxon>
        <taxon>Bacteroidota</taxon>
        <taxon>Flavobacteriia</taxon>
        <taxon>Flavobacteriales</taxon>
        <taxon>Flavobacteriaceae</taxon>
        <taxon>Capnocytophaga</taxon>
    </lineage>
</organism>
<evidence type="ECO:0000313" key="2">
    <source>
        <dbReference type="Proteomes" id="UP000217250"/>
    </source>
</evidence>
<reference evidence="2" key="1">
    <citation type="submission" date="2017-06" db="EMBL/GenBank/DDBJ databases">
        <title>Capnocytophaga spp. assemblies.</title>
        <authorList>
            <person name="Gulvik C.A."/>
        </authorList>
    </citation>
    <scope>NUCLEOTIDE SEQUENCE [LARGE SCALE GENOMIC DNA]</scope>
    <source>
        <strain evidence="2">H1496</strain>
    </source>
</reference>
<dbReference type="RefSeq" id="WP_095909370.1">
    <property type="nucleotide sequence ID" value="NZ_CAUVLU010000006.1"/>
</dbReference>
<proteinExistence type="predicted"/>
<dbReference type="KEGG" id="cgh:CGC50_01305"/>
<protein>
    <submittedName>
        <fullName evidence="1">Uncharacterized protein</fullName>
    </submittedName>
</protein>
<accession>A0A250FLJ3</accession>
<evidence type="ECO:0000313" key="1">
    <source>
        <dbReference type="EMBL" id="ATA85911.1"/>
    </source>
</evidence>
<dbReference type="Proteomes" id="UP000217250">
    <property type="component" value="Chromosome"/>
</dbReference>
<sequence length="363" mass="40848">MKLRNIAIAFLGSILFATCGKDDEGDKVYTPEESKAIVKSTMDNFYNCLKKANDGGFANFFYDGLFKGFDRNNPNGEETWFNILGEKFDNQHYADALRDGTNKFKFEALKGTYVWSKNKELWEKTANSANITLKFPATKEATTNNGLLIIDQYEDTSVSYEGEESFLPTKAHGVITVDGTKVFEVTLNKASYKKGTNFTMPTEVSLSIFTNPFTTTIKFREQGAGNFAFDFAFTSAEGCTTALHADVKLNTADYENLTGMEVVDHISFVATQGELQIKGVVDAKSINKITKDQNHELTPDEINTFVKANLYRGNSKIADVKYEKENGKGVIYFIYSDGSREKAEQYVSDFEKRVTEIFKRFDK</sequence>
<name>A0A250FLJ3_9FLAO</name>
<gene>
    <name evidence="1" type="ORF">CGC50_01305</name>
</gene>
<dbReference type="AlphaFoldDB" id="A0A250FLJ3"/>
<dbReference type="EMBL" id="CP022386">
    <property type="protein sequence ID" value="ATA85911.1"/>
    <property type="molecule type" value="Genomic_DNA"/>
</dbReference>
<dbReference type="GeneID" id="84807203"/>